<feature type="compositionally biased region" description="Basic and acidic residues" evidence="1">
    <location>
        <begin position="82"/>
        <end position="92"/>
    </location>
</feature>
<organism evidence="2 3">
    <name type="scientific">Lipingzhangella rawalii</name>
    <dbReference type="NCBI Taxonomy" id="2055835"/>
    <lineage>
        <taxon>Bacteria</taxon>
        <taxon>Bacillati</taxon>
        <taxon>Actinomycetota</taxon>
        <taxon>Actinomycetes</taxon>
        <taxon>Streptosporangiales</taxon>
        <taxon>Nocardiopsidaceae</taxon>
        <taxon>Lipingzhangella</taxon>
    </lineage>
</organism>
<dbReference type="EMBL" id="JAVLVT010000005">
    <property type="protein sequence ID" value="MDS1271371.1"/>
    <property type="molecule type" value="Genomic_DNA"/>
</dbReference>
<protein>
    <recommendedName>
        <fullName evidence="4">Secreted protein</fullName>
    </recommendedName>
</protein>
<dbReference type="RefSeq" id="WP_310912895.1">
    <property type="nucleotide sequence ID" value="NZ_JAVLVT010000005.1"/>
</dbReference>
<reference evidence="3" key="1">
    <citation type="submission" date="2023-07" db="EMBL/GenBank/DDBJ databases">
        <title>Novel species in the genus Lipingzhangella isolated from Sambhar Salt Lake.</title>
        <authorList>
            <person name="Jiya N."/>
            <person name="Kajale S."/>
            <person name="Sharma A."/>
        </authorList>
    </citation>
    <scope>NUCLEOTIDE SEQUENCE [LARGE SCALE GENOMIC DNA]</scope>
    <source>
        <strain evidence="3">LS1_29</strain>
    </source>
</reference>
<accession>A0ABU2H7U4</accession>
<comment type="caution">
    <text evidence="2">The sequence shown here is derived from an EMBL/GenBank/DDBJ whole genome shotgun (WGS) entry which is preliminary data.</text>
</comment>
<name>A0ABU2H7U4_9ACTN</name>
<feature type="region of interest" description="Disordered" evidence="1">
    <location>
        <begin position="63"/>
        <end position="112"/>
    </location>
</feature>
<evidence type="ECO:0008006" key="4">
    <source>
        <dbReference type="Google" id="ProtNLM"/>
    </source>
</evidence>
<evidence type="ECO:0000313" key="2">
    <source>
        <dbReference type="EMBL" id="MDS1271371.1"/>
    </source>
</evidence>
<evidence type="ECO:0000256" key="1">
    <source>
        <dbReference type="SAM" id="MobiDB-lite"/>
    </source>
</evidence>
<proteinExistence type="predicted"/>
<gene>
    <name evidence="2" type="ORF">RIF23_13795</name>
</gene>
<evidence type="ECO:0000313" key="3">
    <source>
        <dbReference type="Proteomes" id="UP001250214"/>
    </source>
</evidence>
<dbReference type="Proteomes" id="UP001250214">
    <property type="component" value="Unassembled WGS sequence"/>
</dbReference>
<sequence>MIRRLFYFLTGLAVGAYAVHRLNRTARAWSPEQIAGRIERRMAGYRSAVRELGADVHSAMEHREAELQEQHGLAPTSTPGDVPRRGWADGREGGAPGTPEGTQRRRRHITAG</sequence>
<keyword evidence="3" id="KW-1185">Reference proteome</keyword>